<sequence>MQQGISHALARVVGNILGRYYYSHREIHALLCGAGARTNPPEGNPNCENEITRWLLQESERDPGAAVVILGKILEEFMECDFTRNLHTDEDKAKEKTRLIQFLADNGMSYAKGGKLLTAGIGASSKTLIEHIKEGNFAEIEIEVERALKTVDQDPPAAVTAACSLLESLCKAYIEDESLAWPTSKTLSPLWSVTAKHIGLSPDQLHDQDLKRILSGLFSIVEGIAAFRTHAGSAHGREKGAYRISPRHARFSVNAAHTLASFVMETWKARKEAKS</sequence>
<evidence type="ECO:0000313" key="3">
    <source>
        <dbReference type="Proteomes" id="UP001499852"/>
    </source>
</evidence>
<evidence type="ECO:0000259" key="1">
    <source>
        <dbReference type="Pfam" id="PF14355"/>
    </source>
</evidence>
<comment type="caution">
    <text evidence="2">The sequence shown here is derived from an EMBL/GenBank/DDBJ whole genome shotgun (WGS) entry which is preliminary data.</text>
</comment>
<dbReference type="RefSeq" id="WP_345737669.1">
    <property type="nucleotide sequence ID" value="NZ_BAABIA010000007.1"/>
</dbReference>
<protein>
    <submittedName>
        <fullName evidence="2">Abortive infection family protein</fullName>
    </submittedName>
</protein>
<feature type="domain" description="Abortive infection protein-like C-terminal" evidence="1">
    <location>
        <begin position="190"/>
        <end position="264"/>
    </location>
</feature>
<dbReference type="EMBL" id="BAABIA010000007">
    <property type="protein sequence ID" value="GAA5144504.1"/>
    <property type="molecule type" value="Genomic_DNA"/>
</dbReference>
<evidence type="ECO:0000313" key="2">
    <source>
        <dbReference type="EMBL" id="GAA5144504.1"/>
    </source>
</evidence>
<keyword evidence="3" id="KW-1185">Reference proteome</keyword>
<dbReference type="Pfam" id="PF14355">
    <property type="entry name" value="Abi_C"/>
    <property type="match status" value="1"/>
</dbReference>
<accession>A0ABP9PCT5</accession>
<name>A0ABP9PCT5_9BACT</name>
<dbReference type="Proteomes" id="UP001499852">
    <property type="component" value="Unassembled WGS sequence"/>
</dbReference>
<dbReference type="InterPro" id="IPR026001">
    <property type="entry name" value="Abi-like_C"/>
</dbReference>
<organism evidence="2 3">
    <name type="scientific">Prosthecobacter algae</name>
    <dbReference type="NCBI Taxonomy" id="1144682"/>
    <lineage>
        <taxon>Bacteria</taxon>
        <taxon>Pseudomonadati</taxon>
        <taxon>Verrucomicrobiota</taxon>
        <taxon>Verrucomicrobiia</taxon>
        <taxon>Verrucomicrobiales</taxon>
        <taxon>Verrucomicrobiaceae</taxon>
        <taxon>Prosthecobacter</taxon>
    </lineage>
</organism>
<proteinExistence type="predicted"/>
<gene>
    <name evidence="2" type="ORF">GCM10023213_34840</name>
</gene>
<reference evidence="3" key="1">
    <citation type="journal article" date="2019" name="Int. J. Syst. Evol. Microbiol.">
        <title>The Global Catalogue of Microorganisms (GCM) 10K type strain sequencing project: providing services to taxonomists for standard genome sequencing and annotation.</title>
        <authorList>
            <consortium name="The Broad Institute Genomics Platform"/>
            <consortium name="The Broad Institute Genome Sequencing Center for Infectious Disease"/>
            <person name="Wu L."/>
            <person name="Ma J."/>
        </authorList>
    </citation>
    <scope>NUCLEOTIDE SEQUENCE [LARGE SCALE GENOMIC DNA]</scope>
    <source>
        <strain evidence="3">JCM 18053</strain>
    </source>
</reference>